<dbReference type="PROSITE" id="PS51384">
    <property type="entry name" value="FAD_FR"/>
    <property type="match status" value="1"/>
</dbReference>
<evidence type="ECO:0000256" key="7">
    <source>
        <dbReference type="ARBA" id="ARBA00022827"/>
    </source>
</evidence>
<dbReference type="Pfam" id="PF01794">
    <property type="entry name" value="Ferric_reduct"/>
    <property type="match status" value="1"/>
</dbReference>
<dbReference type="InterPro" id="IPR039261">
    <property type="entry name" value="FNR_nucleotide-bd"/>
</dbReference>
<evidence type="ECO:0000256" key="10">
    <source>
        <dbReference type="ARBA" id="ARBA00023004"/>
    </source>
</evidence>
<dbReference type="GO" id="GO:0016491">
    <property type="term" value="F:oxidoreductase activity"/>
    <property type="evidence" value="ECO:0007669"/>
    <property type="project" value="UniProtKB-KW"/>
</dbReference>
<feature type="domain" description="FAD-binding FR-type" evidence="14">
    <location>
        <begin position="203"/>
        <end position="304"/>
    </location>
</feature>
<sequence length="439" mass="48032">MRGIWLIAIYLGVIVLPLILAAAGAKPPRPVWDEIASGAGMVAFAILLAEFLLSGRFRAISGGVGMDVTMRFHQLLARSALALVIVHPFLYTTPFGWALPYDPSRQWTLVQPGPALMAGAAAWILLPAFVLVSIARSDLFKRYENWRWAHGLGAALIAGLSWYHATQAGRYSSDPALYWLWTGLFAVAILSLASVYVLRPITKLRRPWKVCEIRKAADQTWAVDLEPVGHDGISYKAGQFFWLNIGHSAFSLSENPFSVASAPAQKGKLSFVIKELGDFTSTLGSIPQRTKAYVDGPFGHMTIEGRHEPGIGLVAGGVGIAPMLSILRELNATGDTRPVKLVYGNRNEGQIVANEELDRYAQRPDVDVVHVVAEPGLDWCGETGITDAAFIRRHFGRPEQRDWLYVLCGPPAMMTGAEEVLLALGVAPNNILSERFTYD</sequence>
<dbReference type="InterPro" id="IPR017927">
    <property type="entry name" value="FAD-bd_FR_type"/>
</dbReference>
<evidence type="ECO:0000256" key="4">
    <source>
        <dbReference type="ARBA" id="ARBA00022692"/>
    </source>
</evidence>
<dbReference type="Gene3D" id="2.40.30.10">
    <property type="entry name" value="Translation factors"/>
    <property type="match status" value="1"/>
</dbReference>
<dbReference type="Pfam" id="PF08022">
    <property type="entry name" value="FAD_binding_8"/>
    <property type="match status" value="1"/>
</dbReference>
<keyword evidence="4 13" id="KW-0812">Transmembrane</keyword>
<keyword evidence="10" id="KW-0408">Iron</keyword>
<evidence type="ECO:0000256" key="6">
    <source>
        <dbReference type="ARBA" id="ARBA00022723"/>
    </source>
</evidence>
<dbReference type="SUPFAM" id="SSF63380">
    <property type="entry name" value="Riboflavin synthase domain-like"/>
    <property type="match status" value="1"/>
</dbReference>
<proteinExistence type="predicted"/>
<keyword evidence="6" id="KW-0479">Metal-binding</keyword>
<organism evidence="15 16">
    <name type="scientific">Roseibium polysiphoniae</name>
    <dbReference type="NCBI Taxonomy" id="2571221"/>
    <lineage>
        <taxon>Bacteria</taxon>
        <taxon>Pseudomonadati</taxon>
        <taxon>Pseudomonadota</taxon>
        <taxon>Alphaproteobacteria</taxon>
        <taxon>Hyphomicrobiales</taxon>
        <taxon>Stappiaceae</taxon>
        <taxon>Roseibium</taxon>
    </lineage>
</organism>
<evidence type="ECO:0000256" key="8">
    <source>
        <dbReference type="ARBA" id="ARBA00022989"/>
    </source>
</evidence>
<dbReference type="PRINTS" id="PR00410">
    <property type="entry name" value="PHEHYDRXLASE"/>
</dbReference>
<dbReference type="Gene3D" id="3.40.50.80">
    <property type="entry name" value="Nucleotide-binding domain of ferredoxin-NADP reductase (FNR) module"/>
    <property type="match status" value="1"/>
</dbReference>
<evidence type="ECO:0000256" key="5">
    <source>
        <dbReference type="ARBA" id="ARBA00022714"/>
    </source>
</evidence>
<keyword evidence="12 13" id="KW-0472">Membrane</keyword>
<gene>
    <name evidence="15" type="ORF">DYI23_09285</name>
</gene>
<dbReference type="SUPFAM" id="SSF52343">
    <property type="entry name" value="Ferredoxin reductase-like, C-terminal NADP-linked domain"/>
    <property type="match status" value="1"/>
</dbReference>
<accession>A0A944GS48</accession>
<comment type="cofactor">
    <cofactor evidence="1">
        <name>FAD</name>
        <dbReference type="ChEBI" id="CHEBI:57692"/>
    </cofactor>
</comment>
<feature type="transmembrane region" description="Helical" evidence="13">
    <location>
        <begin position="177"/>
        <end position="198"/>
    </location>
</feature>
<dbReference type="GO" id="GO:0050660">
    <property type="term" value="F:flavin adenine dinucleotide binding"/>
    <property type="evidence" value="ECO:0007669"/>
    <property type="project" value="TreeGrafter"/>
</dbReference>
<dbReference type="InterPro" id="IPR001433">
    <property type="entry name" value="OxRdtase_FAD/NAD-bd"/>
</dbReference>
<evidence type="ECO:0000256" key="9">
    <source>
        <dbReference type="ARBA" id="ARBA00023002"/>
    </source>
</evidence>
<feature type="transmembrane region" description="Helical" evidence="13">
    <location>
        <begin position="35"/>
        <end position="54"/>
    </location>
</feature>
<dbReference type="Pfam" id="PF00175">
    <property type="entry name" value="NAD_binding_1"/>
    <property type="match status" value="1"/>
</dbReference>
<keyword evidence="11" id="KW-0411">Iron-sulfur</keyword>
<comment type="caution">
    <text evidence="15">The sequence shown here is derived from an EMBL/GenBank/DDBJ whole genome shotgun (WGS) entry which is preliminary data.</text>
</comment>
<evidence type="ECO:0000256" key="12">
    <source>
        <dbReference type="ARBA" id="ARBA00023136"/>
    </source>
</evidence>
<evidence type="ECO:0000259" key="14">
    <source>
        <dbReference type="PROSITE" id="PS51384"/>
    </source>
</evidence>
<keyword evidence="8 13" id="KW-1133">Transmembrane helix</keyword>
<dbReference type="InterPro" id="IPR050415">
    <property type="entry name" value="MRET"/>
</dbReference>
<dbReference type="RefSeq" id="WP_213215954.1">
    <property type="nucleotide sequence ID" value="NZ_QTKU01000002.1"/>
</dbReference>
<protein>
    <recommendedName>
        <fullName evidence="14">FAD-binding FR-type domain-containing protein</fullName>
    </recommendedName>
</protein>
<dbReference type="CDD" id="cd06198">
    <property type="entry name" value="FNR_like_3"/>
    <property type="match status" value="1"/>
</dbReference>
<reference evidence="15" key="1">
    <citation type="submission" date="2018-08" db="EMBL/GenBank/DDBJ databases">
        <authorList>
            <person name="Jin W."/>
            <person name="Wang H."/>
            <person name="Yang Y."/>
            <person name="Li M."/>
            <person name="Liu J."/>
        </authorList>
    </citation>
    <scope>NUCLEOTIDE SEQUENCE</scope>
    <source>
        <strain evidence="15">AESS21</strain>
    </source>
</reference>
<dbReference type="PANTHER" id="PTHR47354:SF8">
    <property type="entry name" value="1,2-PHENYLACETYL-COA EPOXIDASE, SUBUNIT E"/>
    <property type="match status" value="1"/>
</dbReference>
<dbReference type="EMBL" id="QTKU01000002">
    <property type="protein sequence ID" value="MBS8260408.1"/>
    <property type="molecule type" value="Genomic_DNA"/>
</dbReference>
<evidence type="ECO:0000256" key="3">
    <source>
        <dbReference type="ARBA" id="ARBA00022630"/>
    </source>
</evidence>
<name>A0A944GS48_9HYPH</name>
<keyword evidence="7" id="KW-0274">FAD</keyword>
<evidence type="ECO:0000256" key="13">
    <source>
        <dbReference type="SAM" id="Phobius"/>
    </source>
</evidence>
<feature type="transmembrane region" description="Helical" evidence="13">
    <location>
        <begin position="115"/>
        <end position="134"/>
    </location>
</feature>
<comment type="subcellular location">
    <subcellularLocation>
        <location evidence="2">Membrane</location>
        <topology evidence="2">Multi-pass membrane protein</topology>
    </subcellularLocation>
</comment>
<evidence type="ECO:0000313" key="15">
    <source>
        <dbReference type="EMBL" id="MBS8260408.1"/>
    </source>
</evidence>
<dbReference type="InterPro" id="IPR013112">
    <property type="entry name" value="FAD-bd_8"/>
</dbReference>
<dbReference type="GO" id="GO:0051537">
    <property type="term" value="F:2 iron, 2 sulfur cluster binding"/>
    <property type="evidence" value="ECO:0007669"/>
    <property type="project" value="UniProtKB-KW"/>
</dbReference>
<feature type="transmembrane region" description="Helical" evidence="13">
    <location>
        <begin position="75"/>
        <end position="95"/>
    </location>
</feature>
<evidence type="ECO:0000256" key="1">
    <source>
        <dbReference type="ARBA" id="ARBA00001974"/>
    </source>
</evidence>
<evidence type="ECO:0000256" key="2">
    <source>
        <dbReference type="ARBA" id="ARBA00004141"/>
    </source>
</evidence>
<dbReference type="PANTHER" id="PTHR47354">
    <property type="entry name" value="NADH OXIDOREDUCTASE HCR"/>
    <property type="match status" value="1"/>
</dbReference>
<evidence type="ECO:0000313" key="16">
    <source>
        <dbReference type="Proteomes" id="UP000705379"/>
    </source>
</evidence>
<dbReference type="InterPro" id="IPR013130">
    <property type="entry name" value="Fe3_Rdtase_TM_dom"/>
</dbReference>
<keyword evidence="9" id="KW-0560">Oxidoreductase</keyword>
<keyword evidence="3" id="KW-0285">Flavoprotein</keyword>
<evidence type="ECO:0000256" key="11">
    <source>
        <dbReference type="ARBA" id="ARBA00023014"/>
    </source>
</evidence>
<keyword evidence="5" id="KW-0001">2Fe-2S</keyword>
<dbReference type="AlphaFoldDB" id="A0A944GS48"/>
<dbReference type="Proteomes" id="UP000705379">
    <property type="component" value="Unassembled WGS sequence"/>
</dbReference>
<reference evidence="15" key="2">
    <citation type="journal article" date="2021" name="Microorganisms">
        <title>Bacterial Dimethylsulfoniopropionate Biosynthesis in the East China Sea.</title>
        <authorList>
            <person name="Liu J."/>
            <person name="Zhang Y."/>
            <person name="Liu J."/>
            <person name="Zhong H."/>
            <person name="Williams B.T."/>
            <person name="Zheng Y."/>
            <person name="Curson A.R.J."/>
            <person name="Sun C."/>
            <person name="Sun H."/>
            <person name="Song D."/>
            <person name="Wagner Mackenzie B."/>
            <person name="Bermejo Martinez A."/>
            <person name="Todd J.D."/>
            <person name="Zhang X.H."/>
        </authorList>
    </citation>
    <scope>NUCLEOTIDE SEQUENCE</scope>
    <source>
        <strain evidence="15">AESS21</strain>
    </source>
</reference>
<dbReference type="InterPro" id="IPR017938">
    <property type="entry name" value="Riboflavin_synthase-like_b-brl"/>
</dbReference>
<dbReference type="GO" id="GO:0046872">
    <property type="term" value="F:metal ion binding"/>
    <property type="evidence" value="ECO:0007669"/>
    <property type="project" value="UniProtKB-KW"/>
</dbReference>
<feature type="transmembrane region" description="Helical" evidence="13">
    <location>
        <begin position="146"/>
        <end position="165"/>
    </location>
</feature>
<dbReference type="GO" id="GO:0016020">
    <property type="term" value="C:membrane"/>
    <property type="evidence" value="ECO:0007669"/>
    <property type="project" value="UniProtKB-SubCell"/>
</dbReference>